<evidence type="ECO:0000313" key="11">
    <source>
        <dbReference type="EMBL" id="GHA04100.1"/>
    </source>
</evidence>
<keyword evidence="4" id="KW-0997">Cell inner membrane</keyword>
<gene>
    <name evidence="11" type="ORF">GCM10008090_11760</name>
</gene>
<proteinExistence type="predicted"/>
<evidence type="ECO:0000256" key="4">
    <source>
        <dbReference type="ARBA" id="ARBA00022519"/>
    </source>
</evidence>
<dbReference type="RefSeq" id="WP_189399113.1">
    <property type="nucleotide sequence ID" value="NZ_BMXA01000002.1"/>
</dbReference>
<keyword evidence="3" id="KW-1003">Cell membrane</keyword>
<evidence type="ECO:0000256" key="8">
    <source>
        <dbReference type="ARBA" id="ARBA00023136"/>
    </source>
</evidence>
<name>A0A918VJJ1_9GAMM</name>
<dbReference type="Proteomes" id="UP000614811">
    <property type="component" value="Unassembled WGS sequence"/>
</dbReference>
<dbReference type="InterPro" id="IPR024961">
    <property type="entry name" value="T2SS_GspC_N"/>
</dbReference>
<feature type="region of interest" description="Disordered" evidence="9">
    <location>
        <begin position="183"/>
        <end position="221"/>
    </location>
</feature>
<dbReference type="GO" id="GO:0015031">
    <property type="term" value="P:protein transport"/>
    <property type="evidence" value="ECO:0007669"/>
    <property type="project" value="UniProtKB-KW"/>
</dbReference>
<evidence type="ECO:0000313" key="12">
    <source>
        <dbReference type="Proteomes" id="UP000614811"/>
    </source>
</evidence>
<keyword evidence="5" id="KW-0812">Transmembrane</keyword>
<evidence type="ECO:0000256" key="6">
    <source>
        <dbReference type="ARBA" id="ARBA00022927"/>
    </source>
</evidence>
<keyword evidence="8" id="KW-0472">Membrane</keyword>
<dbReference type="AlphaFoldDB" id="A0A918VJJ1"/>
<feature type="domain" description="Type II secretion system protein GspC N-terminal" evidence="10">
    <location>
        <begin position="26"/>
        <end position="159"/>
    </location>
</feature>
<evidence type="ECO:0000256" key="2">
    <source>
        <dbReference type="ARBA" id="ARBA00022448"/>
    </source>
</evidence>
<feature type="compositionally biased region" description="Polar residues" evidence="9">
    <location>
        <begin position="185"/>
        <end position="209"/>
    </location>
</feature>
<comment type="subcellular location">
    <subcellularLocation>
        <location evidence="1">Cell inner membrane</location>
    </subcellularLocation>
</comment>
<reference evidence="11" key="2">
    <citation type="submission" date="2020-09" db="EMBL/GenBank/DDBJ databases">
        <authorList>
            <person name="Sun Q."/>
            <person name="Kim S."/>
        </authorList>
    </citation>
    <scope>NUCLEOTIDE SEQUENCE</scope>
    <source>
        <strain evidence="11">KCTC 12711</strain>
    </source>
</reference>
<keyword evidence="7" id="KW-1133">Transmembrane helix</keyword>
<sequence length="232" mass="25446">MNALNSISSSRIWQRHGTLIAWVFGALCLVLVATSVAWDAYQQHTVRIQNYTPQKIAPLQRTARATYQAQTIVRANLFGSEVVKVKEKPIVKTTLNLKLQGILWDSSGGMARAIITSGNKKAELYAVGEKIKGAGASIKEIRNSEVLLDRAGATESLALVVKKAEELEPFLVQQASYVDRGSVPSRFQSSTGGSETLNQVRRKPQSNNGAPRKVRRPNFSGLDKALRKMGEI</sequence>
<evidence type="ECO:0000256" key="9">
    <source>
        <dbReference type="SAM" id="MobiDB-lite"/>
    </source>
</evidence>
<dbReference type="Gene3D" id="2.30.30.830">
    <property type="match status" value="1"/>
</dbReference>
<evidence type="ECO:0000256" key="3">
    <source>
        <dbReference type="ARBA" id="ARBA00022475"/>
    </source>
</evidence>
<evidence type="ECO:0000256" key="1">
    <source>
        <dbReference type="ARBA" id="ARBA00004533"/>
    </source>
</evidence>
<accession>A0A918VJJ1</accession>
<reference evidence="11" key="1">
    <citation type="journal article" date="2014" name="Int. J. Syst. Evol. Microbiol.">
        <title>Complete genome sequence of Corynebacterium casei LMG S-19264T (=DSM 44701T), isolated from a smear-ripened cheese.</title>
        <authorList>
            <consortium name="US DOE Joint Genome Institute (JGI-PGF)"/>
            <person name="Walter F."/>
            <person name="Albersmeier A."/>
            <person name="Kalinowski J."/>
            <person name="Ruckert C."/>
        </authorList>
    </citation>
    <scope>NUCLEOTIDE SEQUENCE</scope>
    <source>
        <strain evidence="11">KCTC 12711</strain>
    </source>
</reference>
<evidence type="ECO:0000256" key="7">
    <source>
        <dbReference type="ARBA" id="ARBA00022989"/>
    </source>
</evidence>
<dbReference type="Pfam" id="PF11356">
    <property type="entry name" value="T2SSC"/>
    <property type="match status" value="1"/>
</dbReference>
<evidence type="ECO:0000256" key="5">
    <source>
        <dbReference type="ARBA" id="ARBA00022692"/>
    </source>
</evidence>
<dbReference type="GO" id="GO:0005886">
    <property type="term" value="C:plasma membrane"/>
    <property type="evidence" value="ECO:0007669"/>
    <property type="project" value="UniProtKB-SubCell"/>
</dbReference>
<comment type="caution">
    <text evidence="11">The sequence shown here is derived from an EMBL/GenBank/DDBJ whole genome shotgun (WGS) entry which is preliminary data.</text>
</comment>
<organism evidence="11 12">
    <name type="scientific">Arenicella chitinivorans</name>
    <dbReference type="NCBI Taxonomy" id="1329800"/>
    <lineage>
        <taxon>Bacteria</taxon>
        <taxon>Pseudomonadati</taxon>
        <taxon>Pseudomonadota</taxon>
        <taxon>Gammaproteobacteria</taxon>
        <taxon>Arenicellales</taxon>
        <taxon>Arenicellaceae</taxon>
        <taxon>Arenicella</taxon>
    </lineage>
</organism>
<protein>
    <recommendedName>
        <fullName evidence="10">Type II secretion system protein GspC N-terminal domain-containing protein</fullName>
    </recommendedName>
</protein>
<keyword evidence="12" id="KW-1185">Reference proteome</keyword>
<keyword evidence="6" id="KW-0653">Protein transport</keyword>
<evidence type="ECO:0000259" key="10">
    <source>
        <dbReference type="Pfam" id="PF11356"/>
    </source>
</evidence>
<keyword evidence="2" id="KW-0813">Transport</keyword>
<dbReference type="EMBL" id="BMXA01000002">
    <property type="protein sequence ID" value="GHA04100.1"/>
    <property type="molecule type" value="Genomic_DNA"/>
</dbReference>